<evidence type="ECO:0000313" key="2">
    <source>
        <dbReference type="EMBL" id="TRW26985.1"/>
    </source>
</evidence>
<dbReference type="PANTHER" id="PTHR22625:SF70">
    <property type="entry name" value="PLEXIN A, ISOFORM A"/>
    <property type="match status" value="1"/>
</dbReference>
<dbReference type="SUPFAM" id="SSF49265">
    <property type="entry name" value="Fibronectin type III"/>
    <property type="match status" value="1"/>
</dbReference>
<dbReference type="Pfam" id="PF01833">
    <property type="entry name" value="TIG"/>
    <property type="match status" value="2"/>
</dbReference>
<dbReference type="Proteomes" id="UP000319424">
    <property type="component" value="Unassembled WGS sequence"/>
</dbReference>
<dbReference type="OrthoDB" id="1656124at2"/>
<dbReference type="PANTHER" id="PTHR22625">
    <property type="entry name" value="PLEXIN"/>
    <property type="match status" value="1"/>
</dbReference>
<proteinExistence type="predicted"/>
<evidence type="ECO:0000259" key="1">
    <source>
        <dbReference type="PROSITE" id="PS50853"/>
    </source>
</evidence>
<dbReference type="CDD" id="cd00102">
    <property type="entry name" value="IPT"/>
    <property type="match status" value="1"/>
</dbReference>
<dbReference type="InterPro" id="IPR036116">
    <property type="entry name" value="FN3_sf"/>
</dbReference>
<evidence type="ECO:0000313" key="3">
    <source>
        <dbReference type="Proteomes" id="UP000319424"/>
    </source>
</evidence>
<dbReference type="CDD" id="cd00063">
    <property type="entry name" value="FN3"/>
    <property type="match status" value="1"/>
</dbReference>
<dbReference type="EMBL" id="VJXW01000005">
    <property type="protein sequence ID" value="TRW26985.1"/>
    <property type="molecule type" value="Genomic_DNA"/>
</dbReference>
<sequence length="2133" mass="232975">MANKFKKLLSLLLSVMMIITLLPGNLIESFAATPVDISVSEVYYTNTITNGKNTYTIKIIGDGFIQPIGKDGKDVTVVKDVNILSAAGQTSLMQGEAVKQGVKTEVTTSIITITGPETGDFNTLKVNAGGTNSFIINTSGIPNSTYRFNVDIGKIAEMESFQDNIKYSGKPLEILGRNFTDLTELSIGAAKQNIETPYKKSDTKIHLDKLEANKFNELQSIRFVKESEGSKLTYAGAEHGNKIKVYTTSEVNSIIKILQPIEGLDNLLVVPNEGPYNKESLISVFAMDDAGKQLLENKFKKSYELTLRRMVDGKPQTIKLTGIELIYKDGKETNPVIGIKGWTTKGPHPFPSKWDMVVSEQGHPEAEAVKKEAYTISNNAPSPVIDGLLPSEGPNSGGTKVLITGKNIFTVNTPGLTRPTANAKITPSGDATAIDNNTLGVKYDVAGKGFKLGGKEITDISRQIKVRISSKTIAVAGKIYQSADTAGKIPSLGEVFDGKKYGDFHFTVNDRDGLVVTTDVSSAFGPQDVVLEMETTFTLKTGSGTTDVIVITASEGTKYRPFTLIETTPIPQIDSIEVPYGYFNDTAERDINPLLEEGYVQPETDKDGPDGIEPLMIRITGQKFEVLREKEKDASGNLTGKEIVRYPEVKFLDKDDTELPALSSNGTLDTKVLDDKGNAIDGKFTTIGTTLVVSIVPRDTTKELRQLINQQQVQQGEFKNLEGKIVVKNPSGLANQADANGVKFQFRRPTEETGTDFIRTDANQPIIKLVTSGGAPIKRLPSDTDSNIQIKLETKSGSFSDLKKLIVTVDGKNISENIKKAEFVGTQAVLDVVVPKGFIGKTRLQVITPEGLMDSYTVTFDTAKGPEIKELIPSEGDKGTFVVIKRDTKANEVGFKPSVFTANNIEEQKGSVVLWNGVDINELLDGYTKDSTGNLVAANKEDSLFLDYKQAEKGVVEKARTFGKYVYVVDADTIYLKIPDEDMLNAINKDLKEGTYGIQIKNPDGAESSIAKPFKIIDVIDKTKIGSIEPNTDDKNGGLVVTIKAGGDTNFKGGVDVYFGSQKAEVVGYDINNKEVYVKVPPLVDYKFPTTLDDTVQSFTVPVTLQNKVNKSTDTKLDGFIYLNPNYTLEITQIYNSKYATDPKNAEAKKGVEGDTVVIRGKNLRLEQKDGKYILPRVFFGYTLADTDPVSFGARNVNPDGSPILKNGRAELEWIKVRVPKKPTLAINSDGSVDVLVQNPDGAKDIAEKGFIYSTSKPTINEKASVLTASRFHDTVTVSAKDVNEKGLLIAFGDKTYEKELSSSEMELETTKQVEKIVVKYTPGVKDNISVYYKAPDGKLTLMTDTDGDLIGGKGSLGKIGDSLVFGINWKNPAYHSTEITKNPELIASLNREYVLIKSQSKAPDVNTLIVRRGLGKLESFSKDPATAESKLTIATPYNEKIETTTITLINSDGSSATAPFIFHGGMQPPVITDIDGSKERDITVQGNKSVKAKVFTNDYTTDSEITLIGSGFKDIEKVKVGDLDAQVINISSDYTKVKIKVPKGTLELVGIPLPITMVTKGGNAYSDKSKPPVYYMMIQAGSKPELSSISPAKGPQTGGTKVTINGAGFRDIDEFGSKGEIKVFFAGKEGKVTKLLKDDKGEIVGIQALSPAVDMIDEKSTVYVKNADEGKSEPIDFQYVSQPVIEKLEGTFRLDAEKLDDAQDVKVTVIGKNFYNPEKVIIGGKLLKVDKNKDAQEKQMMLGVKDDGANQYVELQKDKNGVENGIAVTKIEQPQPKGAKPAANEKAKEKNTTSFVVTMPIITYEQMQSMTSKSIIVVDQDGGTSPEKPADIKLPVPQAPKLIAVPGYNGSIGLSWSYKPTDPNRATRFEVYAKESGKGDYVHVGDVVGDINKTDYSYIIKDLKPDTEYQVKLRVMNKFGEAEDFGYAKVRTLRPEDDPKAKEQIKEMQRSEDNVRQNGTQKMVGDQLQYTVGTTEKVIDLSKYTANKKQVRIPVSQIKLAPNTTIQVIDKGMSMSVPFNAFTLNQVNSATDHAVVAIDFVTGDNKQNTTVTRAIPKNKQRASEVYKINFAVVEPKKKYPISFTNAPLALALTANQSGYTVFAQYDEKTGKIVQNANKNIKNGGYYVLLKNK</sequence>
<comment type="caution">
    <text evidence="2">The sequence shown here is derived from an EMBL/GenBank/DDBJ whole genome shotgun (WGS) entry which is preliminary data.</text>
</comment>
<dbReference type="PROSITE" id="PS50853">
    <property type="entry name" value="FN3"/>
    <property type="match status" value="1"/>
</dbReference>
<dbReference type="RefSeq" id="WP_144397961.1">
    <property type="nucleotide sequence ID" value="NZ_VJXW01000005.1"/>
</dbReference>
<dbReference type="CDD" id="cd00603">
    <property type="entry name" value="IPT_PCSR"/>
    <property type="match status" value="1"/>
</dbReference>
<dbReference type="GO" id="GO:0017154">
    <property type="term" value="F:semaphorin receptor activity"/>
    <property type="evidence" value="ECO:0007669"/>
    <property type="project" value="InterPro"/>
</dbReference>
<keyword evidence="2" id="KW-0238">DNA-binding</keyword>
<name>A0A552V941_9FIRM</name>
<accession>A0A552V941</accession>
<dbReference type="Gene3D" id="2.60.40.10">
    <property type="entry name" value="Immunoglobulins"/>
    <property type="match status" value="3"/>
</dbReference>
<feature type="domain" description="Fibronectin type-III" evidence="1">
    <location>
        <begin position="1837"/>
        <end position="1937"/>
    </location>
</feature>
<reference evidence="2 3" key="1">
    <citation type="submission" date="2019-07" db="EMBL/GenBank/DDBJ databases">
        <title>Criibacterium bergeronii gen. nov., sp. nov. isolated from human clinical samples.</title>
        <authorList>
            <person name="Maheux A.F."/>
            <person name="Boudreau D.K."/>
            <person name="Berube E."/>
            <person name="Brodeur S."/>
            <person name="Bernard K.A."/>
            <person name="Abed J.Y."/>
            <person name="Ducrey E."/>
            <person name="Guay E.F."/>
            <person name="Raymond F."/>
            <person name="Corbeil J."/>
            <person name="Domingo M.-C."/>
            <person name="Roy P.H."/>
            <person name="Boissinot M."/>
            <person name="Tocheva E.I."/>
            <person name="Omar R.F."/>
        </authorList>
    </citation>
    <scope>NUCLEOTIDE SEQUENCE [LARGE SCALE GENOMIC DNA]</scope>
    <source>
        <strain evidence="2 3">CCRI-24246</strain>
    </source>
</reference>
<dbReference type="InterPro" id="IPR002909">
    <property type="entry name" value="IPT_dom"/>
</dbReference>
<gene>
    <name evidence="2" type="ORF">FL857_04550</name>
</gene>
<dbReference type="SMART" id="SM00429">
    <property type="entry name" value="IPT"/>
    <property type="match status" value="2"/>
</dbReference>
<dbReference type="Pfam" id="PF00041">
    <property type="entry name" value="fn3"/>
    <property type="match status" value="1"/>
</dbReference>
<dbReference type="GO" id="GO:0003677">
    <property type="term" value="F:DNA binding"/>
    <property type="evidence" value="ECO:0007669"/>
    <property type="project" value="UniProtKB-KW"/>
</dbReference>
<protein>
    <submittedName>
        <fullName evidence="2">DNA-binding protein</fullName>
    </submittedName>
</protein>
<dbReference type="SMART" id="SM00060">
    <property type="entry name" value="FN3"/>
    <property type="match status" value="1"/>
</dbReference>
<dbReference type="InterPro" id="IPR014756">
    <property type="entry name" value="Ig_E-set"/>
</dbReference>
<dbReference type="InterPro" id="IPR013783">
    <property type="entry name" value="Ig-like_fold"/>
</dbReference>
<dbReference type="SUPFAM" id="SSF81296">
    <property type="entry name" value="E set domains"/>
    <property type="match status" value="1"/>
</dbReference>
<organism evidence="2 3">
    <name type="scientific">Criibacterium bergeronii</name>
    <dbReference type="NCBI Taxonomy" id="1871336"/>
    <lineage>
        <taxon>Bacteria</taxon>
        <taxon>Bacillati</taxon>
        <taxon>Bacillota</taxon>
        <taxon>Clostridia</taxon>
        <taxon>Peptostreptococcales</taxon>
        <taxon>Filifactoraceae</taxon>
        <taxon>Criibacterium</taxon>
    </lineage>
</organism>
<dbReference type="InterPro" id="IPR031148">
    <property type="entry name" value="Plexin"/>
</dbReference>
<dbReference type="InterPro" id="IPR003961">
    <property type="entry name" value="FN3_dom"/>
</dbReference>